<evidence type="ECO:0000256" key="1">
    <source>
        <dbReference type="SAM" id="Phobius"/>
    </source>
</evidence>
<comment type="caution">
    <text evidence="2">The sequence shown here is derived from an EMBL/GenBank/DDBJ whole genome shotgun (WGS) entry which is preliminary data.</text>
</comment>
<dbReference type="AlphaFoldDB" id="A0A7X2C6P6"/>
<dbReference type="InterPro" id="IPR049458">
    <property type="entry name" value="EpsG-like"/>
</dbReference>
<keyword evidence="1" id="KW-0472">Membrane</keyword>
<accession>A0A7X2C6P6</accession>
<evidence type="ECO:0008006" key="4">
    <source>
        <dbReference type="Google" id="ProtNLM"/>
    </source>
</evidence>
<sequence>MAVMAGIRSPDIAPDYQNYIGWLEGVRNNNSFFDEIKDPLFVGLFLAVKELGFSDVLFFCLIAFLSLIFKYVFSRNIFDGKYCLGILFLILSRFYISHDFIQIRVGLAIGLSSVGLVFFYKARRALGSALYLAGIGMHMSVIIFSPIYIMLFFNIRHLSRRALACILLAALRI</sequence>
<proteinExistence type="predicted"/>
<organism evidence="2 3">
    <name type="scientific">Pseudomonas helleri</name>
    <dbReference type="NCBI Taxonomy" id="1608996"/>
    <lineage>
        <taxon>Bacteria</taxon>
        <taxon>Pseudomonadati</taxon>
        <taxon>Pseudomonadota</taxon>
        <taxon>Gammaproteobacteria</taxon>
        <taxon>Pseudomonadales</taxon>
        <taxon>Pseudomonadaceae</taxon>
        <taxon>Pseudomonas</taxon>
    </lineage>
</organism>
<reference evidence="2 3" key="1">
    <citation type="submission" date="2019-10" db="EMBL/GenBank/DDBJ databases">
        <title>Evaluation of single-gene subtyping targets for Pseudomonas.</title>
        <authorList>
            <person name="Reichler S.J."/>
            <person name="Orsi R.H."/>
            <person name="Wiedmann M."/>
            <person name="Martin N.H."/>
            <person name="Murphy S.I."/>
        </authorList>
    </citation>
    <scope>NUCLEOTIDE SEQUENCE [LARGE SCALE GENOMIC DNA]</scope>
    <source>
        <strain evidence="2 3">FSL R10-3254</strain>
    </source>
</reference>
<dbReference type="EMBL" id="WIWI01000155">
    <property type="protein sequence ID" value="MQT92795.1"/>
    <property type="molecule type" value="Genomic_DNA"/>
</dbReference>
<evidence type="ECO:0000313" key="2">
    <source>
        <dbReference type="EMBL" id="MQT92795.1"/>
    </source>
</evidence>
<gene>
    <name evidence="2" type="ORF">GHO39_27320</name>
</gene>
<evidence type="ECO:0000313" key="3">
    <source>
        <dbReference type="Proteomes" id="UP000489190"/>
    </source>
</evidence>
<feature type="transmembrane region" description="Helical" evidence="1">
    <location>
        <begin position="103"/>
        <end position="122"/>
    </location>
</feature>
<dbReference type="Pfam" id="PF14897">
    <property type="entry name" value="EpsG"/>
    <property type="match status" value="1"/>
</dbReference>
<dbReference type="Proteomes" id="UP000489190">
    <property type="component" value="Unassembled WGS sequence"/>
</dbReference>
<feature type="transmembrane region" description="Helical" evidence="1">
    <location>
        <begin position="128"/>
        <end position="153"/>
    </location>
</feature>
<name>A0A7X2C6P6_9PSED</name>
<feature type="transmembrane region" description="Helical" evidence="1">
    <location>
        <begin position="79"/>
        <end position="96"/>
    </location>
</feature>
<keyword evidence="1" id="KW-0812">Transmembrane</keyword>
<feature type="transmembrane region" description="Helical" evidence="1">
    <location>
        <begin position="56"/>
        <end position="73"/>
    </location>
</feature>
<keyword evidence="1" id="KW-1133">Transmembrane helix</keyword>
<protein>
    <recommendedName>
        <fullName evidence="4">EpsG family protein</fullName>
    </recommendedName>
</protein>